<dbReference type="Gene3D" id="3.40.50.300">
    <property type="entry name" value="P-loop containing nucleotide triphosphate hydrolases"/>
    <property type="match status" value="1"/>
</dbReference>
<dbReference type="InterPro" id="IPR004095">
    <property type="entry name" value="TGS"/>
</dbReference>
<comment type="similarity">
    <text evidence="3">Belongs to the TRAFAC class OBG-HflX-like GTPase superfamily. OBG GTPase family. YchF/OLA1 subfamily.</text>
</comment>
<proteinExistence type="inferred from homology"/>
<dbReference type="EMBL" id="HBEP01017032">
    <property type="protein sequence ID" value="CAD8487058.1"/>
    <property type="molecule type" value="Transcribed_RNA"/>
</dbReference>
<dbReference type="CDD" id="cd04867">
    <property type="entry name" value="TGS_YchF_OLA1"/>
    <property type="match status" value="1"/>
</dbReference>
<organism evidence="6">
    <name type="scientific">Phaeocystis antarctica</name>
    <dbReference type="NCBI Taxonomy" id="33657"/>
    <lineage>
        <taxon>Eukaryota</taxon>
        <taxon>Haptista</taxon>
        <taxon>Haptophyta</taxon>
        <taxon>Prymnesiophyceae</taxon>
        <taxon>Phaeocystales</taxon>
        <taxon>Phaeocystaceae</taxon>
        <taxon>Phaeocystis</taxon>
    </lineage>
</organism>
<keyword evidence="1 3" id="KW-0547">Nucleotide-binding</keyword>
<dbReference type="GO" id="GO:0016887">
    <property type="term" value="F:ATP hydrolysis activity"/>
    <property type="evidence" value="ECO:0007669"/>
    <property type="project" value="UniProtKB-UniRule"/>
</dbReference>
<keyword evidence="3" id="KW-0378">Hydrolase</keyword>
<dbReference type="InterPro" id="IPR041706">
    <property type="entry name" value="YchF_N"/>
</dbReference>
<evidence type="ECO:0000256" key="2">
    <source>
        <dbReference type="ARBA" id="ARBA00022840"/>
    </source>
</evidence>
<dbReference type="Gene3D" id="1.10.150.300">
    <property type="entry name" value="TGS-like domain"/>
    <property type="match status" value="1"/>
</dbReference>
<protein>
    <recommendedName>
        <fullName evidence="3">Obg-like ATPase 1</fullName>
    </recommendedName>
</protein>
<keyword evidence="3" id="KW-0963">Cytoplasm</keyword>
<dbReference type="InterPro" id="IPR012675">
    <property type="entry name" value="Beta-grasp_dom_sf"/>
</dbReference>
<dbReference type="GO" id="GO:0005525">
    <property type="term" value="F:GTP binding"/>
    <property type="evidence" value="ECO:0007669"/>
    <property type="project" value="InterPro"/>
</dbReference>
<dbReference type="GO" id="GO:0043023">
    <property type="term" value="F:ribosomal large subunit binding"/>
    <property type="evidence" value="ECO:0007669"/>
    <property type="project" value="UniProtKB-UniRule"/>
</dbReference>
<comment type="subunit">
    <text evidence="3">Monomer.</text>
</comment>
<comment type="subcellular location">
    <subcellularLocation>
        <location evidence="3">Cytoplasm</location>
    </subcellularLocation>
</comment>
<dbReference type="InterPro" id="IPR023192">
    <property type="entry name" value="TGS-like_dom_sf"/>
</dbReference>
<dbReference type="SUPFAM" id="SSF81271">
    <property type="entry name" value="TGS-like"/>
    <property type="match status" value="1"/>
</dbReference>
<feature type="domain" description="OBG-type G" evidence="4">
    <location>
        <begin position="22"/>
        <end position="286"/>
    </location>
</feature>
<dbReference type="InterPro" id="IPR013029">
    <property type="entry name" value="YchF_C"/>
</dbReference>
<feature type="binding site" evidence="3">
    <location>
        <begin position="31"/>
        <end position="36"/>
    </location>
    <ligand>
        <name>ATP</name>
        <dbReference type="ChEBI" id="CHEBI:30616"/>
    </ligand>
</feature>
<dbReference type="Pfam" id="PF01926">
    <property type="entry name" value="MMR_HSR1"/>
    <property type="match status" value="1"/>
</dbReference>
<dbReference type="GO" id="GO:0005524">
    <property type="term" value="F:ATP binding"/>
    <property type="evidence" value="ECO:0007669"/>
    <property type="project" value="UniProtKB-UniRule"/>
</dbReference>
<dbReference type="PANTHER" id="PTHR23305">
    <property type="entry name" value="OBG GTPASE FAMILY"/>
    <property type="match status" value="1"/>
</dbReference>
<dbReference type="InterPro" id="IPR012676">
    <property type="entry name" value="TGS-like"/>
</dbReference>
<evidence type="ECO:0000259" key="5">
    <source>
        <dbReference type="PROSITE" id="PS51880"/>
    </source>
</evidence>
<evidence type="ECO:0000256" key="1">
    <source>
        <dbReference type="ARBA" id="ARBA00022741"/>
    </source>
</evidence>
<feature type="domain" description="TGS" evidence="5">
    <location>
        <begin position="314"/>
        <end position="398"/>
    </location>
</feature>
<comment type="function">
    <text evidence="3">Hydrolyzes ATP, and can also hydrolyze GTP with lower efficiency. Has lower affinity for GTP.</text>
</comment>
<keyword evidence="2 3" id="KW-0067">ATP-binding</keyword>
<dbReference type="InterPro" id="IPR004396">
    <property type="entry name" value="ATPase_YchF/OLA1"/>
</dbReference>
<name>A0A7S0HH91_9EUKA</name>
<feature type="binding site" evidence="3">
    <location>
        <position position="234"/>
    </location>
    <ligand>
        <name>ATP</name>
        <dbReference type="ChEBI" id="CHEBI:30616"/>
    </ligand>
</feature>
<dbReference type="GO" id="GO:0005737">
    <property type="term" value="C:cytoplasm"/>
    <property type="evidence" value="ECO:0007669"/>
    <property type="project" value="UniProtKB-SubCell"/>
</dbReference>
<dbReference type="Gene3D" id="3.10.20.30">
    <property type="match status" value="1"/>
</dbReference>
<dbReference type="HAMAP" id="MF_00944">
    <property type="entry name" value="YchF_OLA1_ATPase"/>
    <property type="match status" value="1"/>
</dbReference>
<sequence>MPPKKAAEPEKRALLGRPSNNVKAGLVGMPNVGKSTTFNLMCSMSVPAENFPFCTIDPTEARVEVPDPRFKNLVEKWTPKSEVPAYLQVMDIAGLVKGAASGEGLGNAFLSHISATDAIFHIIRVFEETDDGDVAIHVEGDVDPVRDLEIISKELRLKDVAAVEKIIDPLAKEVARDGKAKEKKDRLEITQKILNVLREQDKDIRFESWNTKETDVINDLHLLTAKPALYLVNMSEKDFIRKKNKWLAKLKAWIDENRPGEKMMPYSAALEQKLFDMGSDEERATYLTEKKIEGAPAPASQMNKVVIAGYHTLQLVHFFTCGHDEVRAWTIKEGWKAPQAAGTIHGDFERGFIKAETYNYEDWMTAEMDVEAVKKAGKYKTEGKEYVVKDGDIIFFKFNVTAEKKK</sequence>
<dbReference type="InterPro" id="IPR027417">
    <property type="entry name" value="P-loop_NTPase"/>
</dbReference>
<dbReference type="CDD" id="cd01900">
    <property type="entry name" value="YchF"/>
    <property type="match status" value="1"/>
</dbReference>
<dbReference type="FunFam" id="1.10.150.300:FF:000001">
    <property type="entry name" value="Ribosome-binding ATPase YchF"/>
    <property type="match status" value="1"/>
</dbReference>
<dbReference type="FunFam" id="3.10.20.30:FF:000001">
    <property type="entry name" value="Ribosome-binding ATPase YchF"/>
    <property type="match status" value="1"/>
</dbReference>
<dbReference type="InterPro" id="IPR031167">
    <property type="entry name" value="G_OBG"/>
</dbReference>
<dbReference type="PANTHER" id="PTHR23305:SF11">
    <property type="entry name" value="OBG-LIKE ATPASE 1"/>
    <property type="match status" value="1"/>
</dbReference>
<dbReference type="InterPro" id="IPR006073">
    <property type="entry name" value="GTP-bd"/>
</dbReference>
<evidence type="ECO:0000256" key="3">
    <source>
        <dbReference type="HAMAP-Rule" id="MF_03167"/>
    </source>
</evidence>
<dbReference type="PROSITE" id="PS51880">
    <property type="entry name" value="TGS"/>
    <property type="match status" value="1"/>
</dbReference>
<dbReference type="PIRSF" id="PIRSF006641">
    <property type="entry name" value="CHP00092"/>
    <property type="match status" value="1"/>
</dbReference>
<dbReference type="PROSITE" id="PS51710">
    <property type="entry name" value="G_OBG"/>
    <property type="match status" value="1"/>
</dbReference>
<dbReference type="NCBIfam" id="TIGR00092">
    <property type="entry name" value="redox-regulated ATPase YchF"/>
    <property type="match status" value="1"/>
</dbReference>
<dbReference type="PRINTS" id="PR00326">
    <property type="entry name" value="GTP1OBG"/>
</dbReference>
<reference evidence="6" key="1">
    <citation type="submission" date="2021-01" db="EMBL/GenBank/DDBJ databases">
        <authorList>
            <person name="Corre E."/>
            <person name="Pelletier E."/>
            <person name="Niang G."/>
            <person name="Scheremetjew M."/>
            <person name="Finn R."/>
            <person name="Kale V."/>
            <person name="Holt S."/>
            <person name="Cochrane G."/>
            <person name="Meng A."/>
            <person name="Brown T."/>
            <person name="Cohen L."/>
        </authorList>
    </citation>
    <scope>NUCLEOTIDE SEQUENCE</scope>
    <source>
        <strain evidence="6">CCMP1374</strain>
    </source>
</reference>
<evidence type="ECO:0000313" key="6">
    <source>
        <dbReference type="EMBL" id="CAD8487058.1"/>
    </source>
</evidence>
<accession>A0A7S0HH91</accession>
<dbReference type="AlphaFoldDB" id="A0A7S0HH91"/>
<dbReference type="SUPFAM" id="SSF52540">
    <property type="entry name" value="P-loop containing nucleoside triphosphate hydrolases"/>
    <property type="match status" value="1"/>
</dbReference>
<gene>
    <name evidence="6" type="ORF">PANT1444_LOCUS9628</name>
</gene>
<evidence type="ECO:0000259" key="4">
    <source>
        <dbReference type="PROSITE" id="PS51710"/>
    </source>
</evidence>
<dbReference type="Pfam" id="PF06071">
    <property type="entry name" value="YchF-GTPase_C"/>
    <property type="match status" value="1"/>
</dbReference>